<name>A0A1U7NZY1_9DEIO</name>
<dbReference type="STRING" id="249408.BOO71_0005563"/>
<protein>
    <submittedName>
        <fullName evidence="1">Uncharacterized protein</fullName>
    </submittedName>
</protein>
<proteinExistence type="predicted"/>
<dbReference type="AlphaFoldDB" id="A0A1U7NZY1"/>
<reference evidence="1 2" key="1">
    <citation type="submission" date="2017-01" db="EMBL/GenBank/DDBJ databases">
        <title>Genome Analysis of Deinococcus marmoris KOPRI26562.</title>
        <authorList>
            <person name="Kim J.H."/>
            <person name="Oh H.-M."/>
        </authorList>
    </citation>
    <scope>NUCLEOTIDE SEQUENCE [LARGE SCALE GENOMIC DNA]</scope>
    <source>
        <strain evidence="1 2">KOPRI26562</strain>
    </source>
</reference>
<gene>
    <name evidence="1" type="ORF">BOO71_0005563</name>
</gene>
<keyword evidence="2" id="KW-1185">Reference proteome</keyword>
<evidence type="ECO:0000313" key="2">
    <source>
        <dbReference type="Proteomes" id="UP000186607"/>
    </source>
</evidence>
<comment type="caution">
    <text evidence="1">The sequence shown here is derived from an EMBL/GenBank/DDBJ whole genome shotgun (WGS) entry which is preliminary data.</text>
</comment>
<accession>A0A1U7NZY1</accession>
<dbReference type="EMBL" id="MSTI01000066">
    <property type="protein sequence ID" value="OLV18474.1"/>
    <property type="molecule type" value="Genomic_DNA"/>
</dbReference>
<dbReference type="Proteomes" id="UP000186607">
    <property type="component" value="Unassembled WGS sequence"/>
</dbReference>
<sequence length="37" mass="3939">MPAKWWKAGNLSPALQPSVRAGLAIAERLPPDINPAT</sequence>
<evidence type="ECO:0000313" key="1">
    <source>
        <dbReference type="EMBL" id="OLV18474.1"/>
    </source>
</evidence>
<organism evidence="1 2">
    <name type="scientific">Deinococcus marmoris</name>
    <dbReference type="NCBI Taxonomy" id="249408"/>
    <lineage>
        <taxon>Bacteria</taxon>
        <taxon>Thermotogati</taxon>
        <taxon>Deinococcota</taxon>
        <taxon>Deinococci</taxon>
        <taxon>Deinococcales</taxon>
        <taxon>Deinococcaceae</taxon>
        <taxon>Deinococcus</taxon>
    </lineage>
</organism>